<comment type="caution">
    <text evidence="3">The sequence shown here is derived from an EMBL/GenBank/DDBJ whole genome shotgun (WGS) entry which is preliminary data.</text>
</comment>
<proteinExistence type="predicted"/>
<evidence type="ECO:0000313" key="4">
    <source>
        <dbReference type="Proteomes" id="UP001595882"/>
    </source>
</evidence>
<dbReference type="Pfam" id="PF22124">
    <property type="entry name" value="Glyco_hydro_95_cat"/>
    <property type="match status" value="1"/>
</dbReference>
<evidence type="ECO:0000313" key="3">
    <source>
        <dbReference type="EMBL" id="MFC4401827.1"/>
    </source>
</evidence>
<dbReference type="Gene3D" id="1.50.10.10">
    <property type="match status" value="1"/>
</dbReference>
<dbReference type="Proteomes" id="UP001595882">
    <property type="component" value="Unassembled WGS sequence"/>
</dbReference>
<organism evidence="3 4">
    <name type="scientific">Gracilibacillus xinjiangensis</name>
    <dbReference type="NCBI Taxonomy" id="1193282"/>
    <lineage>
        <taxon>Bacteria</taxon>
        <taxon>Bacillati</taxon>
        <taxon>Bacillota</taxon>
        <taxon>Bacilli</taxon>
        <taxon>Bacillales</taxon>
        <taxon>Bacillaceae</taxon>
        <taxon>Gracilibacillus</taxon>
    </lineage>
</organism>
<feature type="domain" description="Glycosyl hydrolase family 95 catalytic" evidence="2">
    <location>
        <begin position="258"/>
        <end position="659"/>
    </location>
</feature>
<protein>
    <submittedName>
        <fullName evidence="3">Glycoside hydrolase N-terminal domain-containing protein</fullName>
    </submittedName>
</protein>
<dbReference type="PANTHER" id="PTHR31084:SF0">
    <property type="entry name" value="ALPHA-L-FUCOSIDASE 2"/>
    <property type="match status" value="1"/>
</dbReference>
<feature type="domain" description="Glycosyl hydrolase family 95 N-terminal" evidence="1">
    <location>
        <begin position="10"/>
        <end position="189"/>
    </location>
</feature>
<dbReference type="GO" id="GO:0016787">
    <property type="term" value="F:hydrolase activity"/>
    <property type="evidence" value="ECO:0007669"/>
    <property type="project" value="UniProtKB-KW"/>
</dbReference>
<sequence>MADKIPKRGIWSYEPAIRWEDALVAGNGSHGVMVLGDPIRDTIIGNHCRLYLPQGNSHKIPNLAPYLKETRKIIKQEGYDKAIQFQYEKAKELGYQGLTMSDPFHPGFHLCVETEHENYQDYQRSINYQTGELHVSYKAGGQTFNRRTFVSQANNRIYHLLSPGNYKIYLQDYQHDKLKQTSFQDQNTLHTHFDYVYSSGGYDVMIRIESEQWTQLMNKTGYQIMSTSDILIEMQITPYHSLHSRQITKKPFHTINFSEQFEKHQLIHQEKFQRVELKLTSDEERLQSIDDIVIQAKKRHTISPVLLEKMYDAGRYMYICSSGELTPNLQGIWTGTFEPAWSGDFTFDTNVQLSIAAALSSNLLEGLEGYFGLIKELLPEFRENAQKYYGCRGIMAAIHASNTGKHFHWNEEWPLHFWTCGAGWLAHWFYEYYRFTGDKLFLKQEVIPLLKEIVLFYEDFLVEDPDGMYRFTPSYSAENGCADNATQDIAVAKQVLTNLIQACHILNISSDEISRWQDMLNRLPPYQINEDGALKEWLDNKEENYNHRHFSHLYPVFQSREFNERSQPEWWQASHVAFKKRLEAWLLNENGDTTSTHGRMHTALCATQFHMPELVEEVFQLLVKNNCFYTSLMMSHYDHQEVFNVDGNGALPQVIHEMLVDCSDGRLILLGALPASLTSGEIRGVRLPGQIMVNYLHWDLVDEAIELEITSDIAQELEIYLPLFKEAMLPNTYVKLEHRKREKIKINLQGRVN</sequence>
<dbReference type="InterPro" id="IPR012341">
    <property type="entry name" value="6hp_glycosidase-like_sf"/>
</dbReference>
<dbReference type="EMBL" id="JBHSDT010000002">
    <property type="protein sequence ID" value="MFC4401827.1"/>
    <property type="molecule type" value="Genomic_DNA"/>
</dbReference>
<dbReference type="Pfam" id="PF14498">
    <property type="entry name" value="Glyco_hyd_65N_2"/>
    <property type="match status" value="1"/>
</dbReference>
<dbReference type="SUPFAM" id="SSF48208">
    <property type="entry name" value="Six-hairpin glycosidases"/>
    <property type="match status" value="1"/>
</dbReference>
<dbReference type="InterPro" id="IPR027414">
    <property type="entry name" value="GH95_N_dom"/>
</dbReference>
<evidence type="ECO:0000259" key="2">
    <source>
        <dbReference type="Pfam" id="PF22124"/>
    </source>
</evidence>
<dbReference type="InterPro" id="IPR054363">
    <property type="entry name" value="GH95_cat"/>
</dbReference>
<gene>
    <name evidence="3" type="ORF">ACFOY7_01785</name>
</gene>
<keyword evidence="3" id="KW-0378">Hydrolase</keyword>
<reference evidence="4" key="1">
    <citation type="journal article" date="2019" name="Int. J. Syst. Evol. Microbiol.">
        <title>The Global Catalogue of Microorganisms (GCM) 10K type strain sequencing project: providing services to taxonomists for standard genome sequencing and annotation.</title>
        <authorList>
            <consortium name="The Broad Institute Genomics Platform"/>
            <consortium name="The Broad Institute Genome Sequencing Center for Infectious Disease"/>
            <person name="Wu L."/>
            <person name="Ma J."/>
        </authorList>
    </citation>
    <scope>NUCLEOTIDE SEQUENCE [LARGE SCALE GENOMIC DNA]</scope>
    <source>
        <strain evidence="4">CCUG 37865</strain>
    </source>
</reference>
<keyword evidence="4" id="KW-1185">Reference proteome</keyword>
<evidence type="ECO:0000259" key="1">
    <source>
        <dbReference type="Pfam" id="PF14498"/>
    </source>
</evidence>
<name>A0ABV8WQF9_9BACI</name>
<dbReference type="InterPro" id="IPR016518">
    <property type="entry name" value="Alpha-L-fucosidase"/>
</dbReference>
<dbReference type="PANTHER" id="PTHR31084">
    <property type="entry name" value="ALPHA-L-FUCOSIDASE 2"/>
    <property type="match status" value="1"/>
</dbReference>
<accession>A0ABV8WQF9</accession>
<dbReference type="InterPro" id="IPR008928">
    <property type="entry name" value="6-hairpin_glycosidase_sf"/>
</dbReference>
<dbReference type="PIRSF" id="PIRSF007663">
    <property type="entry name" value="UCP007663"/>
    <property type="match status" value="1"/>
</dbReference>
<dbReference type="RefSeq" id="WP_390248798.1">
    <property type="nucleotide sequence ID" value="NZ_JBHSDT010000002.1"/>
</dbReference>